<evidence type="ECO:0000313" key="4">
    <source>
        <dbReference type="Proteomes" id="UP001201812"/>
    </source>
</evidence>
<evidence type="ECO:0000259" key="2">
    <source>
        <dbReference type="PROSITE" id="PS51154"/>
    </source>
</evidence>
<feature type="region of interest" description="Disordered" evidence="1">
    <location>
        <begin position="651"/>
        <end position="697"/>
    </location>
</feature>
<proteinExistence type="predicted"/>
<dbReference type="Pfam" id="PF23674">
    <property type="entry name" value="RYYR-CCHC"/>
    <property type="match status" value="1"/>
</dbReference>
<organism evidence="3 4">
    <name type="scientific">Ditylenchus destructor</name>
    <dbReference type="NCBI Taxonomy" id="166010"/>
    <lineage>
        <taxon>Eukaryota</taxon>
        <taxon>Metazoa</taxon>
        <taxon>Ecdysozoa</taxon>
        <taxon>Nematoda</taxon>
        <taxon>Chromadorea</taxon>
        <taxon>Rhabditida</taxon>
        <taxon>Tylenchina</taxon>
        <taxon>Tylenchomorpha</taxon>
        <taxon>Sphaerularioidea</taxon>
        <taxon>Anguinidae</taxon>
        <taxon>Anguininae</taxon>
        <taxon>Ditylenchus</taxon>
    </lineage>
</organism>
<dbReference type="PANTHER" id="PTHR11106">
    <property type="entry name" value="GANGLIOSIDE INDUCED DIFFERENTIATION ASSOCIATED PROTEIN 2-RELATED"/>
    <property type="match status" value="1"/>
</dbReference>
<dbReference type="Gene3D" id="3.40.220.10">
    <property type="entry name" value="Leucine Aminopeptidase, subunit E, domain 1"/>
    <property type="match status" value="1"/>
</dbReference>
<dbReference type="AlphaFoldDB" id="A0AAD4MPX8"/>
<dbReference type="PROSITE" id="PS51154">
    <property type="entry name" value="MACRO"/>
    <property type="match status" value="1"/>
</dbReference>
<feature type="region of interest" description="Disordered" evidence="1">
    <location>
        <begin position="936"/>
        <end position="967"/>
    </location>
</feature>
<evidence type="ECO:0000313" key="3">
    <source>
        <dbReference type="EMBL" id="KAI1702139.1"/>
    </source>
</evidence>
<dbReference type="InterPro" id="IPR057001">
    <property type="entry name" value="RYYR-CCHC"/>
</dbReference>
<keyword evidence="4" id="KW-1185">Reference proteome</keyword>
<protein>
    <submittedName>
        <fullName evidence="3">Macro domain-containing protein</fullName>
    </submittedName>
</protein>
<dbReference type="PANTHER" id="PTHR11106:SF27">
    <property type="entry name" value="MACRO DOMAIN-CONTAINING PROTEIN"/>
    <property type="match status" value="1"/>
</dbReference>
<sequence length="967" mass="109163">MTQDYTNDNAYHNAVLVPKLEKKFSEINDLLYTTSVPNDELEKKVMPYIAEDVIFKDPWQEGGNKNFYNIGMKGFHNMMHFTFDTYQIGVKLNGPDGNTGRCIVDGVMNLKQFSWIYTFPLRTIVVYDFRMLDANGPEGPKFEIFRQEEMWSYLELIDGIPGIGWVYAKLFRPAFGHLFVGVSYLSCLLCDFYMVMEDQSFFDDKLSLVLDDSLKPQKIPDTDRDVIVNFCTPNILSGAGHFQQIHDEAGAALKAEIENYAGMGPGSCRLTPAFDLAGYQKIAHCVLPTMHQSTKFLAVDEYDVSLCYRNALDMAAEAGLKSIVFDHPYVLTDDVIARVALDTIKKWIAESPYASKFTRIIIACHSSDLLQLYVSVALSMADTDLPVHPEDDSAELFDPTQAAVAAVDGDTSIAPRRQNGHMETAQQTLNDYKGPVDMKTLEALLRYDYEDQADQQMGGQYEPYYDGDRAMRDEEMEYYNQSDLAYGQTDEERYPSATQYLWDKYQLTDQDIHQNSDQIYDEMFKTTEGLQLQLSRNLSSTILTIEEENGMLRQYRMTTQSREGDTSYFRCSRCESLMKHTQSEYRPKITVKNGYIYGDCYPVHHPDCRPLTKYSVILQQMDREARMSVSKPEVGYNPYDIEGADYSSDSAYPELQSEWRQNGSRPVPGSSAKRTAPTSARARLRMVGPDGSPYYETTGVGRNSATFREVVRSVGGDTLQAIRKCEDELDGEGYGGDTAIPESDAAIMREQEYVRPTGSILHHRQPSHSYAKHDSTSNSIQYEERRPMERIVYEMPPQEANLIETSTIEGPMESVEYIGGNGTISGDPNSLPMLDASTSAEMVGHGGEPPELGYGQSVKRRRMINRPPVAYRIPYPEDSGGYAEHPEDNSAAPAAALGEKCRKYRIIRARRRTNVAFDWSEGVPKIEEPDAEFEQDISAEHSAVHSLSASQKSGLRPRASRGILQRK</sequence>
<dbReference type="InterPro" id="IPR043472">
    <property type="entry name" value="Macro_dom-like"/>
</dbReference>
<dbReference type="SUPFAM" id="SSF52949">
    <property type="entry name" value="Macro domain-like"/>
    <property type="match status" value="1"/>
</dbReference>
<comment type="caution">
    <text evidence="3">The sequence shown here is derived from an EMBL/GenBank/DDBJ whole genome shotgun (WGS) entry which is preliminary data.</text>
</comment>
<feature type="domain" description="Macro" evidence="2">
    <location>
        <begin position="193"/>
        <end position="381"/>
    </location>
</feature>
<dbReference type="Pfam" id="PF01661">
    <property type="entry name" value="Macro"/>
    <property type="match status" value="1"/>
</dbReference>
<gene>
    <name evidence="3" type="ORF">DdX_15653</name>
</gene>
<evidence type="ECO:0000256" key="1">
    <source>
        <dbReference type="SAM" id="MobiDB-lite"/>
    </source>
</evidence>
<dbReference type="Proteomes" id="UP001201812">
    <property type="component" value="Unassembled WGS sequence"/>
</dbReference>
<name>A0AAD4MPX8_9BILA</name>
<dbReference type="EMBL" id="JAKKPZ010000104">
    <property type="protein sequence ID" value="KAI1702139.1"/>
    <property type="molecule type" value="Genomic_DNA"/>
</dbReference>
<accession>A0AAD4MPX8</accession>
<reference evidence="3" key="1">
    <citation type="submission" date="2022-01" db="EMBL/GenBank/DDBJ databases">
        <title>Genome Sequence Resource for Two Populations of Ditylenchus destructor, the Migratory Endoparasitic Phytonematode.</title>
        <authorList>
            <person name="Zhang H."/>
            <person name="Lin R."/>
            <person name="Xie B."/>
        </authorList>
    </citation>
    <scope>NUCLEOTIDE SEQUENCE</scope>
    <source>
        <strain evidence="3">BazhouSP</strain>
    </source>
</reference>
<dbReference type="InterPro" id="IPR002589">
    <property type="entry name" value="Macro_dom"/>
</dbReference>